<dbReference type="EMBL" id="JAHXZJ010001199">
    <property type="protein sequence ID" value="KAH0553176.1"/>
    <property type="molecule type" value="Genomic_DNA"/>
</dbReference>
<sequence>YVRCYERSFNGCYACGQIKNGQLTLSINHDHDHDPKLELYAIFQEELYNATISRPYRSPRLIYDHYSPSHYEASRIYTWAKMQSLMDIWKRRDRAHPYPPIPSVLQLSFSTLEAPDNSFLTIFYDLNFVKSVSTSTLLMDGTFKCTPKKPKIYQLFTILVLTNDKLPAKNRDTVPPMGDRIIFIRISEI</sequence>
<proteinExistence type="predicted"/>
<dbReference type="AlphaFoldDB" id="A0AAV7IJT4"/>
<keyword evidence="2" id="KW-1185">Reference proteome</keyword>
<dbReference type="Proteomes" id="UP000826195">
    <property type="component" value="Unassembled WGS sequence"/>
</dbReference>
<evidence type="ECO:0000313" key="2">
    <source>
        <dbReference type="Proteomes" id="UP000826195"/>
    </source>
</evidence>
<comment type="caution">
    <text evidence="1">The sequence shown here is derived from an EMBL/GenBank/DDBJ whole genome shotgun (WGS) entry which is preliminary data.</text>
</comment>
<gene>
    <name evidence="1" type="ORF">KQX54_000432</name>
</gene>
<accession>A0AAV7IJT4</accession>
<protein>
    <submittedName>
        <fullName evidence="1">Uncharacterized protein</fullName>
    </submittedName>
</protein>
<feature type="non-terminal residue" evidence="1">
    <location>
        <position position="1"/>
    </location>
</feature>
<name>A0AAV7IJT4_COTGL</name>
<evidence type="ECO:0000313" key="1">
    <source>
        <dbReference type="EMBL" id="KAH0553176.1"/>
    </source>
</evidence>
<reference evidence="1 2" key="1">
    <citation type="journal article" date="2021" name="J. Hered.">
        <title>A chromosome-level genome assembly of the parasitoid wasp, Cotesia glomerata (Hymenoptera: Braconidae).</title>
        <authorList>
            <person name="Pinto B.J."/>
            <person name="Weis J.J."/>
            <person name="Gamble T."/>
            <person name="Ode P.J."/>
            <person name="Paul R."/>
            <person name="Zaspel J.M."/>
        </authorList>
    </citation>
    <scope>NUCLEOTIDE SEQUENCE [LARGE SCALE GENOMIC DNA]</scope>
    <source>
        <strain evidence="1">CgM1</strain>
    </source>
</reference>
<organism evidence="1 2">
    <name type="scientific">Cotesia glomerata</name>
    <name type="common">Lepidopteran parasitic wasp</name>
    <name type="synonym">Apanteles glomeratus</name>
    <dbReference type="NCBI Taxonomy" id="32391"/>
    <lineage>
        <taxon>Eukaryota</taxon>
        <taxon>Metazoa</taxon>
        <taxon>Ecdysozoa</taxon>
        <taxon>Arthropoda</taxon>
        <taxon>Hexapoda</taxon>
        <taxon>Insecta</taxon>
        <taxon>Pterygota</taxon>
        <taxon>Neoptera</taxon>
        <taxon>Endopterygota</taxon>
        <taxon>Hymenoptera</taxon>
        <taxon>Apocrita</taxon>
        <taxon>Ichneumonoidea</taxon>
        <taxon>Braconidae</taxon>
        <taxon>Microgastrinae</taxon>
        <taxon>Cotesia</taxon>
    </lineage>
</organism>